<dbReference type="Pfam" id="PF13411">
    <property type="entry name" value="MerR_1"/>
    <property type="match status" value="1"/>
</dbReference>
<reference evidence="3 4" key="1">
    <citation type="journal article" date="2019" name="Anaerobe">
        <title>Detection of Robinsoniella peoriensis in multiple bone samples of a trauma patient.</title>
        <authorList>
            <person name="Schrottner P."/>
            <person name="Hartwich K."/>
            <person name="Bunk B."/>
            <person name="Schober I."/>
            <person name="Helbig S."/>
            <person name="Rudolph W.W."/>
            <person name="Gunzer F."/>
        </authorList>
    </citation>
    <scope>NUCLEOTIDE SEQUENCE [LARGE SCALE GENOMIC DNA]</scope>
    <source>
        <strain evidence="3 4">DSM 106044</strain>
    </source>
</reference>
<dbReference type="PROSITE" id="PS50937">
    <property type="entry name" value="HTH_MERR_2"/>
    <property type="match status" value="1"/>
</dbReference>
<dbReference type="RefSeq" id="WP_027295089.1">
    <property type="nucleotide sequence ID" value="NZ_CAUSDN010000072.1"/>
</dbReference>
<dbReference type="Proteomes" id="UP000306509">
    <property type="component" value="Unassembled WGS sequence"/>
</dbReference>
<dbReference type="Gene3D" id="3.20.80.10">
    <property type="entry name" value="Regulatory factor, effector binding domain"/>
    <property type="match status" value="1"/>
</dbReference>
<dbReference type="Pfam" id="PF06445">
    <property type="entry name" value="GyrI-like"/>
    <property type="match status" value="1"/>
</dbReference>
<gene>
    <name evidence="3" type="primary">bmrR_4</name>
    <name evidence="3" type="ORF">DSM106044_02877</name>
</gene>
<dbReference type="SMART" id="SM00422">
    <property type="entry name" value="HTH_MERR"/>
    <property type="match status" value="1"/>
</dbReference>
<dbReference type="AlphaFoldDB" id="A0A4U8Q5T0"/>
<feature type="domain" description="HTH merR-type" evidence="2">
    <location>
        <begin position="7"/>
        <end position="76"/>
    </location>
</feature>
<accession>A0A4U8Q5T0</accession>
<evidence type="ECO:0000259" key="2">
    <source>
        <dbReference type="PROSITE" id="PS50937"/>
    </source>
</evidence>
<dbReference type="SUPFAM" id="SSF55136">
    <property type="entry name" value="Probable bacterial effector-binding domain"/>
    <property type="match status" value="1"/>
</dbReference>
<keyword evidence="4" id="KW-1185">Reference proteome</keyword>
<dbReference type="PANTHER" id="PTHR30204">
    <property type="entry name" value="REDOX-CYCLING DRUG-SENSING TRANSCRIPTIONAL ACTIVATOR SOXR"/>
    <property type="match status" value="1"/>
</dbReference>
<dbReference type="InterPro" id="IPR011256">
    <property type="entry name" value="Reg_factor_effector_dom_sf"/>
</dbReference>
<name>A0A4U8Q5T0_9FIRM</name>
<proteinExistence type="predicted"/>
<dbReference type="GO" id="GO:0003677">
    <property type="term" value="F:DNA binding"/>
    <property type="evidence" value="ECO:0007669"/>
    <property type="project" value="UniProtKB-KW"/>
</dbReference>
<dbReference type="GO" id="GO:0003700">
    <property type="term" value="F:DNA-binding transcription factor activity"/>
    <property type="evidence" value="ECO:0007669"/>
    <property type="project" value="InterPro"/>
</dbReference>
<dbReference type="PROSITE" id="PS00552">
    <property type="entry name" value="HTH_MERR_1"/>
    <property type="match status" value="1"/>
</dbReference>
<dbReference type="EMBL" id="QGQD01000057">
    <property type="protein sequence ID" value="TLD00210.1"/>
    <property type="molecule type" value="Genomic_DNA"/>
</dbReference>
<evidence type="ECO:0000313" key="3">
    <source>
        <dbReference type="EMBL" id="TLD00210.1"/>
    </source>
</evidence>
<comment type="caution">
    <text evidence="3">The sequence shown here is derived from an EMBL/GenBank/DDBJ whole genome shotgun (WGS) entry which is preliminary data.</text>
</comment>
<dbReference type="InterPro" id="IPR047057">
    <property type="entry name" value="MerR_fam"/>
</dbReference>
<evidence type="ECO:0000313" key="4">
    <source>
        <dbReference type="Proteomes" id="UP000306509"/>
    </source>
</evidence>
<dbReference type="PANTHER" id="PTHR30204:SF85">
    <property type="entry name" value="MULTIDRUG-EFFLUX TRANSPORTER 2 REGULATOR"/>
    <property type="match status" value="1"/>
</dbReference>
<dbReference type="SUPFAM" id="SSF46955">
    <property type="entry name" value="Putative DNA-binding domain"/>
    <property type="match status" value="1"/>
</dbReference>
<dbReference type="InterPro" id="IPR009061">
    <property type="entry name" value="DNA-bd_dom_put_sf"/>
</dbReference>
<evidence type="ECO:0000256" key="1">
    <source>
        <dbReference type="ARBA" id="ARBA00023125"/>
    </source>
</evidence>
<sequence length="275" mass="32209">MINKDLYFTTGEFAKLTGVTKHTLFHYDKIGLFSPEIKLDNDYRYYSISQLDVFDVIWNLKELDMPLSDIKYYLDHKSPQALISLLEEEEKIIDRKMAKLKKTKKWLRFKSEFIQKALQKDFSRIEVLETAPQYYIPTHTSTYNDKELAKKIGELISLGENLGIKSPYGIGFLQYATKIHQGIYNDYRHIYLLLDSPPKGVSYTLKPGGAYLYGYHQGGWKQIGETYRRMLTFAGEHALELDELFFEDYLLDELTVNGYDNYVIQISVLVKEKRD</sequence>
<dbReference type="InterPro" id="IPR029442">
    <property type="entry name" value="GyrI-like"/>
</dbReference>
<keyword evidence="1" id="KW-0238">DNA-binding</keyword>
<dbReference type="STRING" id="180332.GCA_000797495_05122"/>
<dbReference type="CDD" id="cd04782">
    <property type="entry name" value="HTH_BltR"/>
    <property type="match status" value="1"/>
</dbReference>
<dbReference type="InterPro" id="IPR000551">
    <property type="entry name" value="MerR-type_HTH_dom"/>
</dbReference>
<protein>
    <submittedName>
        <fullName evidence="3">Multidrug-efflux transporter 1 regulator</fullName>
    </submittedName>
</protein>
<dbReference type="Gene3D" id="1.10.1660.10">
    <property type="match status" value="1"/>
</dbReference>
<organism evidence="3 4">
    <name type="scientific">Robinsoniella peoriensis</name>
    <dbReference type="NCBI Taxonomy" id="180332"/>
    <lineage>
        <taxon>Bacteria</taxon>
        <taxon>Bacillati</taxon>
        <taxon>Bacillota</taxon>
        <taxon>Clostridia</taxon>
        <taxon>Lachnospirales</taxon>
        <taxon>Lachnospiraceae</taxon>
        <taxon>Robinsoniella</taxon>
    </lineage>
</organism>